<dbReference type="GO" id="GO:0005886">
    <property type="term" value="C:plasma membrane"/>
    <property type="evidence" value="ECO:0007669"/>
    <property type="project" value="UniProtKB-SubCell"/>
</dbReference>
<keyword evidence="3" id="KW-0645">Protease</keyword>
<evidence type="ECO:0000256" key="4">
    <source>
        <dbReference type="SAM" id="MobiDB-lite"/>
    </source>
</evidence>
<dbReference type="GO" id="GO:0006465">
    <property type="term" value="P:signal peptide processing"/>
    <property type="evidence" value="ECO:0007669"/>
    <property type="project" value="InterPro"/>
</dbReference>
<evidence type="ECO:0000256" key="1">
    <source>
        <dbReference type="ARBA" id="ARBA00004401"/>
    </source>
</evidence>
<dbReference type="SUPFAM" id="SSF51306">
    <property type="entry name" value="LexA/Signal peptidase"/>
    <property type="match status" value="1"/>
</dbReference>
<evidence type="ECO:0000256" key="2">
    <source>
        <dbReference type="ARBA" id="ARBA00009370"/>
    </source>
</evidence>
<dbReference type="Proteomes" id="UP000195141">
    <property type="component" value="Chromosome"/>
</dbReference>
<feature type="transmembrane region" description="Helical" evidence="3">
    <location>
        <begin position="79"/>
        <end position="102"/>
    </location>
</feature>
<dbReference type="PANTHER" id="PTHR43390:SF1">
    <property type="entry name" value="CHLOROPLAST PROCESSING PEPTIDASE"/>
    <property type="match status" value="1"/>
</dbReference>
<dbReference type="OrthoDB" id="2188996at2"/>
<dbReference type="AlphaFoldDB" id="A0A242K3B1"/>
<dbReference type="CDD" id="cd06530">
    <property type="entry name" value="S26_SPase_I"/>
    <property type="match status" value="1"/>
</dbReference>
<dbReference type="NCBIfam" id="TIGR02227">
    <property type="entry name" value="sigpep_I_bact"/>
    <property type="match status" value="1"/>
</dbReference>
<gene>
    <name evidence="7" type="ORF">A5888_001853</name>
    <name evidence="6" type="ORF">A5888_002963</name>
</gene>
<dbReference type="GO" id="GO:0009003">
    <property type="term" value="F:signal peptidase activity"/>
    <property type="evidence" value="ECO:0007669"/>
    <property type="project" value="UniProtKB-EC"/>
</dbReference>
<dbReference type="Pfam" id="PF10502">
    <property type="entry name" value="Peptidase_S26"/>
    <property type="match status" value="1"/>
</dbReference>
<dbReference type="InterPro" id="IPR036286">
    <property type="entry name" value="LexA/Signal_pep-like_sf"/>
</dbReference>
<reference evidence="7" key="2">
    <citation type="submission" date="2017-05" db="EMBL/GenBank/DDBJ databases">
        <authorList>
            <consortium name="The Broad Institute Genomics Platform"/>
            <consortium name="The Broad Institute Genomic Center for Infectious Diseases"/>
            <person name="Earl A."/>
            <person name="Manson A."/>
            <person name="Schwartman J."/>
            <person name="Gilmore M."/>
            <person name="Abouelleil A."/>
            <person name="Cao P."/>
            <person name="Chapman S."/>
            <person name="Cusick C."/>
            <person name="Shea T."/>
            <person name="Young S."/>
            <person name="Neafsey D."/>
            <person name="Nusbaum C."/>
            <person name="Birren B."/>
        </authorList>
    </citation>
    <scope>NUCLEOTIDE SEQUENCE</scope>
    <source>
        <strain evidence="7">9E7_DIV0242</strain>
    </source>
</reference>
<evidence type="ECO:0000313" key="8">
    <source>
        <dbReference type="Proteomes" id="UP000195141"/>
    </source>
</evidence>
<keyword evidence="3" id="KW-0472">Membrane</keyword>
<evidence type="ECO:0000259" key="5">
    <source>
        <dbReference type="Pfam" id="PF10502"/>
    </source>
</evidence>
<dbReference type="RefSeq" id="WP_086349977.1">
    <property type="nucleotide sequence ID" value="NZ_CP147247.1"/>
</dbReference>
<dbReference type="EMBL" id="NGMM01000005">
    <property type="protein sequence ID" value="OTP13485.1"/>
    <property type="molecule type" value="Genomic_DNA"/>
</dbReference>
<evidence type="ECO:0000256" key="3">
    <source>
        <dbReference type="RuleBase" id="RU362042"/>
    </source>
</evidence>
<feature type="compositionally biased region" description="Basic and acidic residues" evidence="4">
    <location>
        <begin position="28"/>
        <end position="37"/>
    </location>
</feature>
<keyword evidence="3" id="KW-0812">Transmembrane</keyword>
<protein>
    <recommendedName>
        <fullName evidence="3">Signal peptidase I</fullName>
        <ecNumber evidence="3">3.4.21.89</ecNumber>
    </recommendedName>
</protein>
<dbReference type="InterPro" id="IPR019533">
    <property type="entry name" value="Peptidase_S26"/>
</dbReference>
<reference evidence="6" key="1">
    <citation type="submission" date="2017-05" db="EMBL/GenBank/DDBJ databases">
        <title>The Genome Sequence of Enterococcus sp. 9E7_DIV0242.</title>
        <authorList>
            <consortium name="The Broad Institute Genomics Platform"/>
            <consortium name="The Broad Institute Genomic Center for Infectious Diseases"/>
            <person name="Earl A."/>
            <person name="Manson A."/>
            <person name="Schwartman J."/>
            <person name="Gilmore M."/>
            <person name="Abouelleil A."/>
            <person name="Cao P."/>
            <person name="Chapman S."/>
            <person name="Cusick C."/>
            <person name="Shea T."/>
            <person name="Young S."/>
            <person name="Neafsey D."/>
            <person name="Nusbaum C."/>
            <person name="Birren B."/>
        </authorList>
    </citation>
    <scope>NUCLEOTIDE SEQUENCE [LARGE SCALE GENOMIC DNA]</scope>
    <source>
        <strain evidence="6">9E7_DIV0242</strain>
    </source>
</reference>
<comment type="catalytic activity">
    <reaction evidence="3">
        <text>Cleavage of hydrophobic, N-terminal signal or leader sequences from secreted and periplasmic proteins.</text>
        <dbReference type="EC" id="3.4.21.89"/>
    </reaction>
</comment>
<feature type="compositionally biased region" description="Basic residues" evidence="4">
    <location>
        <begin position="18"/>
        <end position="27"/>
    </location>
</feature>
<keyword evidence="8" id="KW-1185">Reference proteome</keyword>
<feature type="domain" description="Peptidase S26" evidence="5">
    <location>
        <begin position="81"/>
        <end position="247"/>
    </location>
</feature>
<dbReference type="GO" id="GO:0004252">
    <property type="term" value="F:serine-type endopeptidase activity"/>
    <property type="evidence" value="ECO:0007669"/>
    <property type="project" value="InterPro"/>
</dbReference>
<dbReference type="EMBL" id="CP147247">
    <property type="protein sequence ID" value="WYJ90125.1"/>
    <property type="molecule type" value="Genomic_DNA"/>
</dbReference>
<feature type="region of interest" description="Disordered" evidence="4">
    <location>
        <begin position="1"/>
        <end position="50"/>
    </location>
</feature>
<dbReference type="InterPro" id="IPR000223">
    <property type="entry name" value="Pept_S26A_signal_pept_1"/>
</dbReference>
<reference evidence="7" key="3">
    <citation type="submission" date="2024-03" db="EMBL/GenBank/DDBJ databases">
        <title>The Genome Sequence of Enterococcus sp. DIV0242b.</title>
        <authorList>
            <consortium name="The Broad Institute Genomics Platform"/>
            <consortium name="The Broad Institute Microbial Omics Core"/>
            <consortium name="The Broad Institute Genomic Center for Infectious Diseases"/>
            <person name="Earl A."/>
            <person name="Manson A."/>
            <person name="Gilmore M."/>
            <person name="Schwartman J."/>
            <person name="Shea T."/>
            <person name="Abouelleil A."/>
            <person name="Cao P."/>
            <person name="Chapman S."/>
            <person name="Cusick C."/>
            <person name="Young S."/>
            <person name="Neafsey D."/>
            <person name="Nusbaum C."/>
            <person name="Birren B."/>
        </authorList>
    </citation>
    <scope>NUCLEOTIDE SEQUENCE</scope>
    <source>
        <strain evidence="7">9E7_DIV0242</strain>
    </source>
</reference>
<dbReference type="PANTHER" id="PTHR43390">
    <property type="entry name" value="SIGNAL PEPTIDASE I"/>
    <property type="match status" value="1"/>
</dbReference>
<evidence type="ECO:0000313" key="7">
    <source>
        <dbReference type="EMBL" id="WYJ90125.1"/>
    </source>
</evidence>
<dbReference type="EC" id="3.4.21.89" evidence="3"/>
<name>A0A242K3B1_9ENTE</name>
<sequence>MTQSSKKNTERTSSKAYIQRKRKKQQKKRPDTMLNKRQEKKKTVREKQLKTKNGTNHLLCGYRISTIKGKKRRRNYQKLLLELLLSSLIAILLVYVISLFTFTMPQVKGYGMLNELEEGDRLFVNRLGKVERFSLVYFRVPGRKGEVSVRRIVGLPGEELVYKEERLWVNGEEKVERFLIEQVQLARKEGYRLTEDFTSQEISGTERGVIPDGKYLVLGDNRMFASDSRFYGLIDAKDIIGVASMKIFPFHEMMKL</sequence>
<comment type="similarity">
    <text evidence="2 3">Belongs to the peptidase S26 family.</text>
</comment>
<comment type="subcellular location">
    <subcellularLocation>
        <location evidence="1">Cell membrane</location>
        <topology evidence="1">Single-pass type II membrane protein</topology>
    </subcellularLocation>
    <subcellularLocation>
        <location evidence="3">Membrane</location>
        <topology evidence="3">Single-pass type II membrane protein</topology>
    </subcellularLocation>
</comment>
<dbReference type="Gene3D" id="2.10.109.10">
    <property type="entry name" value="Umud Fragment, subunit A"/>
    <property type="match status" value="1"/>
</dbReference>
<evidence type="ECO:0000313" key="6">
    <source>
        <dbReference type="EMBL" id="OTP13485.1"/>
    </source>
</evidence>
<keyword evidence="3" id="KW-0378">Hydrolase</keyword>
<accession>A0A242K3B1</accession>
<keyword evidence="3" id="KW-1133">Transmembrane helix</keyword>
<organism evidence="6">
    <name type="scientific">Candidatus Enterococcus clewellii</name>
    <dbReference type="NCBI Taxonomy" id="1834193"/>
    <lineage>
        <taxon>Bacteria</taxon>
        <taxon>Bacillati</taxon>
        <taxon>Bacillota</taxon>
        <taxon>Bacilli</taxon>
        <taxon>Lactobacillales</taxon>
        <taxon>Enterococcaceae</taxon>
        <taxon>Enterococcus</taxon>
    </lineage>
</organism>
<dbReference type="PRINTS" id="PR00727">
    <property type="entry name" value="LEADERPTASE"/>
</dbReference>
<proteinExistence type="inferred from homology"/>